<evidence type="ECO:0000256" key="5">
    <source>
        <dbReference type="ARBA" id="ARBA00022741"/>
    </source>
</evidence>
<dbReference type="GO" id="GO:0005737">
    <property type="term" value="C:cytoplasm"/>
    <property type="evidence" value="ECO:0007669"/>
    <property type="project" value="TreeGrafter"/>
</dbReference>
<dbReference type="Gene3D" id="3.40.50.300">
    <property type="entry name" value="P-loop containing nucleotide triphosphate hydrolases"/>
    <property type="match status" value="1"/>
</dbReference>
<dbReference type="RefSeq" id="WP_121171470.1">
    <property type="nucleotide sequence ID" value="NZ_RBIN01000002.1"/>
</dbReference>
<evidence type="ECO:0000313" key="11">
    <source>
        <dbReference type="EMBL" id="RKR06793.1"/>
    </source>
</evidence>
<gene>
    <name evidence="11" type="ORF">C7446_0791</name>
</gene>
<evidence type="ECO:0000313" key="12">
    <source>
        <dbReference type="Proteomes" id="UP000281975"/>
    </source>
</evidence>
<dbReference type="AlphaFoldDB" id="A0A420WZN0"/>
<dbReference type="SUPFAM" id="SSF52540">
    <property type="entry name" value="P-loop containing nucleoside triphosphate hydrolases"/>
    <property type="match status" value="1"/>
</dbReference>
<evidence type="ECO:0000256" key="3">
    <source>
        <dbReference type="ARBA" id="ARBA00012054"/>
    </source>
</evidence>
<evidence type="ECO:0000256" key="6">
    <source>
        <dbReference type="ARBA" id="ARBA00022777"/>
    </source>
</evidence>
<keyword evidence="5 10" id="KW-0547">Nucleotide-binding</keyword>
<comment type="caution">
    <text evidence="11">The sequence shown here is derived from an EMBL/GenBank/DDBJ whole genome shotgun (WGS) entry which is preliminary data.</text>
</comment>
<dbReference type="FunFam" id="3.40.50.300:FF:000522">
    <property type="entry name" value="Gluconokinase"/>
    <property type="match status" value="1"/>
</dbReference>
<keyword evidence="12" id="KW-1185">Reference proteome</keyword>
<dbReference type="InterPro" id="IPR027417">
    <property type="entry name" value="P-loop_NTPase"/>
</dbReference>
<keyword evidence="6 10" id="KW-0418">Kinase</keyword>
<keyword evidence="4 10" id="KW-0808">Transferase</keyword>
<comment type="catalytic activity">
    <reaction evidence="9 10">
        <text>D-gluconate + ATP = 6-phospho-D-gluconate + ADP + H(+)</text>
        <dbReference type="Rhea" id="RHEA:19433"/>
        <dbReference type="ChEBI" id="CHEBI:15378"/>
        <dbReference type="ChEBI" id="CHEBI:18391"/>
        <dbReference type="ChEBI" id="CHEBI:30616"/>
        <dbReference type="ChEBI" id="CHEBI:58759"/>
        <dbReference type="ChEBI" id="CHEBI:456216"/>
        <dbReference type="EC" id="2.7.1.12"/>
    </reaction>
</comment>
<dbReference type="EMBL" id="RBIN01000002">
    <property type="protein sequence ID" value="RKR06793.1"/>
    <property type="molecule type" value="Genomic_DNA"/>
</dbReference>
<dbReference type="Proteomes" id="UP000281975">
    <property type="component" value="Unassembled WGS sequence"/>
</dbReference>
<keyword evidence="8" id="KW-0311">Gluconate utilization</keyword>
<sequence>MAQGTEGYRLEKSRRIVVMGVSGSGKSTIGDAIGERMGIPYIDGDQYHPEHNIEKMSRGEPLNDDDRAGWLERLSDLISDYRERDETVLIGCSSLKNSYRDILRQGDDGLIFLFLDGSYNVILGRMQERKHFFSADMLTTQFDTLERPTDTEAMRVDIDVDFHEVVESGVRAIIDRDRALSAQPS</sequence>
<dbReference type="EC" id="2.7.1.12" evidence="3 10"/>
<dbReference type="CDD" id="cd02021">
    <property type="entry name" value="GntK"/>
    <property type="match status" value="1"/>
</dbReference>
<protein>
    <recommendedName>
        <fullName evidence="3 10">Gluconokinase</fullName>
        <ecNumber evidence="3 10">2.7.1.12</ecNumber>
    </recommendedName>
</protein>
<evidence type="ECO:0000256" key="7">
    <source>
        <dbReference type="ARBA" id="ARBA00022840"/>
    </source>
</evidence>
<accession>A0A420WZN0</accession>
<reference evidence="11 12" key="1">
    <citation type="submission" date="2018-10" db="EMBL/GenBank/DDBJ databases">
        <title>Genomic Encyclopedia of Type Strains, Phase IV (KMG-IV): sequencing the most valuable type-strain genomes for metagenomic binning, comparative biology and taxonomic classification.</title>
        <authorList>
            <person name="Goeker M."/>
        </authorList>
    </citation>
    <scope>NUCLEOTIDE SEQUENCE [LARGE SCALE GENOMIC DNA]</scope>
    <source>
        <strain evidence="11 12">DSM 23229</strain>
    </source>
</reference>
<name>A0A420WZN0_9GAMM</name>
<evidence type="ECO:0000256" key="1">
    <source>
        <dbReference type="ARBA" id="ARBA00004761"/>
    </source>
</evidence>
<dbReference type="GO" id="GO:0019521">
    <property type="term" value="P:D-gluconate metabolic process"/>
    <property type="evidence" value="ECO:0007669"/>
    <property type="project" value="UniProtKB-KW"/>
</dbReference>
<evidence type="ECO:0000256" key="10">
    <source>
        <dbReference type="RuleBase" id="RU363066"/>
    </source>
</evidence>
<organism evidence="11 12">
    <name type="scientific">Kushneria sinocarnis</name>
    <dbReference type="NCBI Taxonomy" id="595502"/>
    <lineage>
        <taxon>Bacteria</taxon>
        <taxon>Pseudomonadati</taxon>
        <taxon>Pseudomonadota</taxon>
        <taxon>Gammaproteobacteria</taxon>
        <taxon>Oceanospirillales</taxon>
        <taxon>Halomonadaceae</taxon>
        <taxon>Kushneria</taxon>
    </lineage>
</organism>
<keyword evidence="7 10" id="KW-0067">ATP-binding</keyword>
<evidence type="ECO:0000256" key="9">
    <source>
        <dbReference type="ARBA" id="ARBA00048090"/>
    </source>
</evidence>
<dbReference type="OrthoDB" id="9795716at2"/>
<proteinExistence type="inferred from homology"/>
<comment type="similarity">
    <text evidence="2 10">Belongs to the gluconokinase GntK/GntV family.</text>
</comment>
<dbReference type="PANTHER" id="PTHR43442:SF3">
    <property type="entry name" value="GLUCONOKINASE-RELATED"/>
    <property type="match status" value="1"/>
</dbReference>
<dbReference type="Pfam" id="PF01202">
    <property type="entry name" value="SKI"/>
    <property type="match status" value="1"/>
</dbReference>
<dbReference type="NCBIfam" id="TIGR01313">
    <property type="entry name" value="therm_gnt_kin"/>
    <property type="match status" value="1"/>
</dbReference>
<dbReference type="InterPro" id="IPR031322">
    <property type="entry name" value="Shikimate/glucono_kinase"/>
</dbReference>
<evidence type="ECO:0000256" key="2">
    <source>
        <dbReference type="ARBA" id="ARBA00008420"/>
    </source>
</evidence>
<dbReference type="PANTHER" id="PTHR43442">
    <property type="entry name" value="GLUCONOKINASE-RELATED"/>
    <property type="match status" value="1"/>
</dbReference>
<dbReference type="GO" id="GO:0005524">
    <property type="term" value="F:ATP binding"/>
    <property type="evidence" value="ECO:0007669"/>
    <property type="project" value="UniProtKB-KW"/>
</dbReference>
<evidence type="ECO:0000256" key="4">
    <source>
        <dbReference type="ARBA" id="ARBA00022679"/>
    </source>
</evidence>
<evidence type="ECO:0000256" key="8">
    <source>
        <dbReference type="ARBA" id="ARBA00023064"/>
    </source>
</evidence>
<dbReference type="GO" id="GO:0046316">
    <property type="term" value="F:gluconokinase activity"/>
    <property type="evidence" value="ECO:0007669"/>
    <property type="project" value="UniProtKB-EC"/>
</dbReference>
<comment type="pathway">
    <text evidence="1">Carbohydrate acid metabolism.</text>
</comment>
<dbReference type="InterPro" id="IPR006001">
    <property type="entry name" value="Therm_gnt_kin"/>
</dbReference>